<name>A0A5Q0H245_SACSY</name>
<sequence>MRLAVTGHRGLPGPTERLVDAALRDLLAARADAHLVGLSCIADGADALFARAVLDAGGSLVVVVPAAKYRGALPGSHHPVYDDLLSRAAEVVALDHVEPDPAAYLDASLRMLDRADELVAVWDGRPARGHGGTADVVGEAGRRGMPVTVVWPDGATRD</sequence>
<dbReference type="AlphaFoldDB" id="A0A5Q0H245"/>
<dbReference type="EMBL" id="CP034550">
    <property type="protein sequence ID" value="QFZ20209.1"/>
    <property type="molecule type" value="Genomic_DNA"/>
</dbReference>
<evidence type="ECO:0000313" key="1">
    <source>
        <dbReference type="EMBL" id="QFZ20209.1"/>
    </source>
</evidence>
<accession>A0A5Q0H245</accession>
<organism evidence="1 2">
    <name type="scientific">Saccharothrix syringae</name>
    <name type="common">Nocardiopsis syringae</name>
    <dbReference type="NCBI Taxonomy" id="103733"/>
    <lineage>
        <taxon>Bacteria</taxon>
        <taxon>Bacillati</taxon>
        <taxon>Actinomycetota</taxon>
        <taxon>Actinomycetes</taxon>
        <taxon>Pseudonocardiales</taxon>
        <taxon>Pseudonocardiaceae</taxon>
        <taxon>Saccharothrix</taxon>
    </lineage>
</organism>
<protein>
    <recommendedName>
        <fullName evidence="3">DUF1273 family protein</fullName>
    </recommendedName>
</protein>
<evidence type="ECO:0008006" key="3">
    <source>
        <dbReference type="Google" id="ProtNLM"/>
    </source>
</evidence>
<dbReference type="SUPFAM" id="SSF102405">
    <property type="entry name" value="MCP/YpsA-like"/>
    <property type="match status" value="1"/>
</dbReference>
<dbReference type="Gene3D" id="3.40.50.450">
    <property type="match status" value="1"/>
</dbReference>
<evidence type="ECO:0000313" key="2">
    <source>
        <dbReference type="Proteomes" id="UP000325787"/>
    </source>
</evidence>
<keyword evidence="2" id="KW-1185">Reference proteome</keyword>
<gene>
    <name evidence="1" type="ORF">EKG83_24850</name>
</gene>
<proteinExistence type="predicted"/>
<dbReference type="Proteomes" id="UP000325787">
    <property type="component" value="Chromosome"/>
</dbReference>
<dbReference type="OrthoDB" id="3231229at2"/>
<dbReference type="RefSeq" id="WP_033434222.1">
    <property type="nucleotide sequence ID" value="NZ_CP034550.1"/>
</dbReference>
<dbReference type="KEGG" id="ssyi:EKG83_24850"/>
<reference evidence="2" key="1">
    <citation type="journal article" date="2021" name="Curr. Microbiol.">
        <title>Complete genome of nocamycin-producing strain Saccharothrix syringae NRRL B-16468 reveals the biosynthetic potential for secondary metabolites.</title>
        <authorList>
            <person name="Mo X."/>
            <person name="Yang S."/>
        </authorList>
    </citation>
    <scope>NUCLEOTIDE SEQUENCE [LARGE SCALE GENOMIC DNA]</scope>
    <source>
        <strain evidence="2">ATCC 51364 / DSM 43886 / JCM 6844 / KCTC 9398 / NBRC 14523 / NRRL B-16468 / INA 2240</strain>
    </source>
</reference>